<dbReference type="Proteomes" id="UP000053831">
    <property type="component" value="Unassembled WGS sequence"/>
</dbReference>
<feature type="coiled-coil region" evidence="1">
    <location>
        <begin position="42"/>
        <end position="69"/>
    </location>
</feature>
<organism evidence="3 4">
    <name type="scientific">Escovopsis weberi</name>
    <dbReference type="NCBI Taxonomy" id="150374"/>
    <lineage>
        <taxon>Eukaryota</taxon>
        <taxon>Fungi</taxon>
        <taxon>Dikarya</taxon>
        <taxon>Ascomycota</taxon>
        <taxon>Pezizomycotina</taxon>
        <taxon>Sordariomycetes</taxon>
        <taxon>Hypocreomycetidae</taxon>
        <taxon>Hypocreales</taxon>
        <taxon>Hypocreaceae</taxon>
        <taxon>Escovopsis</taxon>
    </lineage>
</organism>
<evidence type="ECO:0000313" key="4">
    <source>
        <dbReference type="Proteomes" id="UP000053831"/>
    </source>
</evidence>
<feature type="region of interest" description="Disordered" evidence="2">
    <location>
        <begin position="221"/>
        <end position="251"/>
    </location>
</feature>
<evidence type="ECO:0000256" key="2">
    <source>
        <dbReference type="SAM" id="MobiDB-lite"/>
    </source>
</evidence>
<comment type="caution">
    <text evidence="3">The sequence shown here is derived from an EMBL/GenBank/DDBJ whole genome shotgun (WGS) entry which is preliminary data.</text>
</comment>
<keyword evidence="1" id="KW-0175">Coiled coil</keyword>
<proteinExistence type="predicted"/>
<reference evidence="3 4" key="1">
    <citation type="submission" date="2015-07" db="EMBL/GenBank/DDBJ databases">
        <title>The genome of the fungus Escovopsis weberi, a specialized disease agent of ant agriculture.</title>
        <authorList>
            <person name="de Man T.J."/>
            <person name="Stajich J.E."/>
            <person name="Kubicek C.P."/>
            <person name="Chenthamara K."/>
            <person name="Atanasova L."/>
            <person name="Druzhinina I.S."/>
            <person name="Birnbaum S."/>
            <person name="Barribeau S.M."/>
            <person name="Teiling C."/>
            <person name="Suen G."/>
            <person name="Currie C."/>
            <person name="Gerardo N.M."/>
        </authorList>
    </citation>
    <scope>NUCLEOTIDE SEQUENCE [LARGE SCALE GENOMIC DNA]</scope>
</reference>
<protein>
    <submittedName>
        <fullName evidence="3">Uncharacterized protein</fullName>
    </submittedName>
</protein>
<keyword evidence="4" id="KW-1185">Reference proteome</keyword>
<name>A0A0M9VRP9_ESCWE</name>
<evidence type="ECO:0000256" key="1">
    <source>
        <dbReference type="SAM" id="Coils"/>
    </source>
</evidence>
<feature type="compositionally biased region" description="Gly residues" evidence="2">
    <location>
        <begin position="223"/>
        <end position="234"/>
    </location>
</feature>
<feature type="compositionally biased region" description="Basic and acidic residues" evidence="2">
    <location>
        <begin position="156"/>
        <end position="165"/>
    </location>
</feature>
<evidence type="ECO:0000313" key="3">
    <source>
        <dbReference type="EMBL" id="KOS16825.1"/>
    </source>
</evidence>
<feature type="compositionally biased region" description="Polar residues" evidence="2">
    <location>
        <begin position="1"/>
        <end position="12"/>
    </location>
</feature>
<feature type="compositionally biased region" description="Low complexity" evidence="2">
    <location>
        <begin position="235"/>
        <end position="244"/>
    </location>
</feature>
<gene>
    <name evidence="3" type="ORF">ESCO_004752</name>
</gene>
<sequence length="286" mass="31665">MARAPLTTTDLSDSSKLRDGKGLSNFSSDSKHILAQADAIARMTIELNLRAVAAQADRLERELKALVECTARDRAFRDKHEQRLEDMWREMLAVKQRMGEFQARSAADVERCRAQTARAMDLLRGEAGRLRALVDDVGGALDRLSAGDSSQGEEAGGDREADEALKRRVRETLSSTRRWNRDHKTTSLGDPAFVARYLKQQSKRDPRMAVLIQRALQKRIARRGGGGGADGNSGNGNSSNAGNSSRRKARPQSLEQLCEDLVWKDVIETVEEVLVRAEAGVLRALR</sequence>
<accession>A0A0M9VRP9</accession>
<feature type="region of interest" description="Disordered" evidence="2">
    <location>
        <begin position="144"/>
        <end position="165"/>
    </location>
</feature>
<dbReference type="STRING" id="150374.A0A0M9VRP9"/>
<feature type="region of interest" description="Disordered" evidence="2">
    <location>
        <begin position="1"/>
        <end position="22"/>
    </location>
</feature>
<dbReference type="EMBL" id="LGSR01000029">
    <property type="protein sequence ID" value="KOS16825.1"/>
    <property type="molecule type" value="Genomic_DNA"/>
</dbReference>
<dbReference type="OrthoDB" id="6423603at2759"/>
<dbReference type="AlphaFoldDB" id="A0A0M9VRP9"/>